<dbReference type="PROSITE" id="PS51208">
    <property type="entry name" value="AUTOTRANSPORTER"/>
    <property type="match status" value="1"/>
</dbReference>
<sequence>MSGAGQLVKSGAGALTLTQPSSYTGGTQVNAGTLIGDTTSLQGNIANNANLVFAQNVDGSFNGVLSGNGTVVKNGAGTLTASGVQPFSGTVVVDAGTLALGTAASPAVLSARVAVNPGGTLGGSGTIAGLSNAGTVNAGTANGPLRVAGNFQNLPSGTMQVDLTSPGASQVGVQGAATLAGTLRVADGFQYNGTNSYTVLTAAQGVQGQFANTELPQLAFIDASVRYDPNDVLVDFTRNATGFPDLAQTGNESAVAQALQEGSASNAGAGSPLYNAVLGLSSADVPKAFRQLSGDSHAALMSALLNTADTARTTPMHRFNDSLDSDARAAGAVGQGGACVDGPQSGEGGSFFSCRRNVWADVIGNWQRQNGDGNAPSYRQETGGIMVGGDVEVRDGWRVGAAFGYQDSDIKVDSRDARADTDNYSITLFGGKAFPTRNGQALKVMAGTSFTWSDISTRRDVTLGSASQQLKADYSATTGQVFGEVGYSVPVTPSVTVEPFAGIAYAHQRIHGFSEEGGSAALNADSDSNDITTTTVGVRGGWSTDIAGRAAHLRAALGWRHAMGDVDPERTMAFDTGPSFTVAGTPIARDALVTELGAEVAVSKSATVGLSYRGQHGGGSQDNAGFLNVRWAF</sequence>
<dbReference type="SUPFAM" id="SSF103515">
    <property type="entry name" value="Autotransporter"/>
    <property type="match status" value="1"/>
</dbReference>
<keyword evidence="4" id="KW-1185">Reference proteome</keyword>
<evidence type="ECO:0000259" key="2">
    <source>
        <dbReference type="PROSITE" id="PS51208"/>
    </source>
</evidence>
<dbReference type="Gene3D" id="2.160.20.20">
    <property type="match status" value="1"/>
</dbReference>
<dbReference type="PANTHER" id="PTHR35037">
    <property type="entry name" value="C-TERMINAL REGION OF AIDA-LIKE PROTEIN"/>
    <property type="match status" value="1"/>
</dbReference>
<accession>A0A261RAU6</accession>
<comment type="caution">
    <text evidence="3">The sequence shown here is derived from an EMBL/GenBank/DDBJ whole genome shotgun (WGS) entry which is preliminary data.</text>
</comment>
<reference evidence="3" key="1">
    <citation type="submission" date="2017-05" db="EMBL/GenBank/DDBJ databases">
        <title>Complete and WGS of Bordetella genogroups.</title>
        <authorList>
            <person name="Spilker T."/>
            <person name="Lipuma J."/>
        </authorList>
    </citation>
    <scope>NUCLEOTIDE SEQUENCE</scope>
    <source>
        <strain evidence="3">AU21707</strain>
    </source>
</reference>
<dbReference type="InterPro" id="IPR051551">
    <property type="entry name" value="Autotransporter_adhesion"/>
</dbReference>
<dbReference type="NCBIfam" id="TIGR02601">
    <property type="entry name" value="autotrns_rpt"/>
    <property type="match status" value="2"/>
</dbReference>
<dbReference type="Pfam" id="PF03797">
    <property type="entry name" value="Autotransporter"/>
    <property type="match status" value="1"/>
</dbReference>
<dbReference type="InterPro" id="IPR012332">
    <property type="entry name" value="Autotransporter_pectin_lyase_C"/>
</dbReference>
<dbReference type="SMART" id="SM00869">
    <property type="entry name" value="Autotransporter"/>
    <property type="match status" value="1"/>
</dbReference>
<keyword evidence="1" id="KW-0732">Signal</keyword>
<organism evidence="3 4">
    <name type="scientific">Bordetella genomosp. 9</name>
    <dbReference type="NCBI Taxonomy" id="1416803"/>
    <lineage>
        <taxon>Bacteria</taxon>
        <taxon>Pseudomonadati</taxon>
        <taxon>Pseudomonadota</taxon>
        <taxon>Betaproteobacteria</taxon>
        <taxon>Burkholderiales</taxon>
        <taxon>Alcaligenaceae</taxon>
        <taxon>Bordetella</taxon>
    </lineage>
</organism>
<evidence type="ECO:0000313" key="4">
    <source>
        <dbReference type="Proteomes" id="UP000216857"/>
    </source>
</evidence>
<dbReference type="AlphaFoldDB" id="A0A261RAU6"/>
<dbReference type="InterPro" id="IPR013425">
    <property type="entry name" value="Autotrns_rpt"/>
</dbReference>
<gene>
    <name evidence="3" type="ORF">CAL26_22650</name>
</gene>
<dbReference type="Proteomes" id="UP000216857">
    <property type="component" value="Unassembled WGS sequence"/>
</dbReference>
<dbReference type="SUPFAM" id="SSF51126">
    <property type="entry name" value="Pectin lyase-like"/>
    <property type="match status" value="1"/>
</dbReference>
<protein>
    <recommendedName>
        <fullName evidence="2">Autotransporter domain-containing protein</fullName>
    </recommendedName>
</protein>
<proteinExistence type="predicted"/>
<dbReference type="NCBIfam" id="TIGR01414">
    <property type="entry name" value="autotrans_barl"/>
    <property type="match status" value="1"/>
</dbReference>
<dbReference type="GO" id="GO:0019867">
    <property type="term" value="C:outer membrane"/>
    <property type="evidence" value="ECO:0007669"/>
    <property type="project" value="InterPro"/>
</dbReference>
<dbReference type="EMBL" id="NEVJ01000003">
    <property type="protein sequence ID" value="OZI21493.1"/>
    <property type="molecule type" value="Genomic_DNA"/>
</dbReference>
<dbReference type="Gene3D" id="2.40.128.130">
    <property type="entry name" value="Autotransporter beta-domain"/>
    <property type="match status" value="1"/>
</dbReference>
<feature type="domain" description="Autotransporter" evidence="2">
    <location>
        <begin position="351"/>
        <end position="633"/>
    </location>
</feature>
<dbReference type="Pfam" id="PF12951">
    <property type="entry name" value="PATR"/>
    <property type="match status" value="2"/>
</dbReference>
<evidence type="ECO:0000256" key="1">
    <source>
        <dbReference type="ARBA" id="ARBA00022729"/>
    </source>
</evidence>
<dbReference type="InterPro" id="IPR006315">
    <property type="entry name" value="OM_autotransptr_brl_dom"/>
</dbReference>
<dbReference type="InterPro" id="IPR011050">
    <property type="entry name" value="Pectin_lyase_fold/virulence"/>
</dbReference>
<name>A0A261RAU6_9BORD</name>
<dbReference type="PANTHER" id="PTHR35037:SF3">
    <property type="entry name" value="C-TERMINAL REGION OF AIDA-LIKE PROTEIN"/>
    <property type="match status" value="1"/>
</dbReference>
<dbReference type="InterPro" id="IPR036709">
    <property type="entry name" value="Autotransporte_beta_dom_sf"/>
</dbReference>
<dbReference type="InterPro" id="IPR005546">
    <property type="entry name" value="Autotransporte_beta"/>
</dbReference>
<evidence type="ECO:0000313" key="3">
    <source>
        <dbReference type="EMBL" id="OZI21493.1"/>
    </source>
</evidence>